<dbReference type="OMA" id="RSTSFWQ"/>
<accession>A0A151Z3H4</accession>
<evidence type="ECO:0000313" key="2">
    <source>
        <dbReference type="EMBL" id="KYQ88501.1"/>
    </source>
</evidence>
<evidence type="ECO:0000256" key="1">
    <source>
        <dbReference type="SAM" id="MobiDB-lite"/>
    </source>
</evidence>
<dbReference type="OrthoDB" id="20617at2759"/>
<comment type="caution">
    <text evidence="2">The sequence shown here is derived from an EMBL/GenBank/DDBJ whole genome shotgun (WGS) entry which is preliminary data.</text>
</comment>
<evidence type="ECO:0000313" key="3">
    <source>
        <dbReference type="Proteomes" id="UP000076078"/>
    </source>
</evidence>
<dbReference type="FunCoup" id="A0A151Z3H4">
    <property type="interactions" value="566"/>
</dbReference>
<sequence length="270" mass="31382">MENQENDDSLLNFDEMSRDGLVELIQEIRGEYYMLEDKFESLGSEYKGKIKEIEFNRKLLTEREDLLLQLQWDPNQDASYLYQMGARDEKHAQELKMKALMDQMRIMEKGVYERDEKIKQLEKVVEKFTLAQIDQGMTPNSVQIPSYSTIPPNNQARGFQYDIQNHKNPSGFKSLSEYPLKSNLNSSSNQVENSVHVVTHQSSPVNRTPSFWQSPTGYINSWFSKKEEEEESEENQSEKENQNQIAKELGVSDNKTVIIPLDVQRPISTN</sequence>
<proteinExistence type="predicted"/>
<dbReference type="AlphaFoldDB" id="A0A151Z3H4"/>
<name>A0A151Z3H4_TIELA</name>
<dbReference type="Proteomes" id="UP000076078">
    <property type="component" value="Unassembled WGS sequence"/>
</dbReference>
<dbReference type="EMBL" id="LODT01000051">
    <property type="protein sequence ID" value="KYQ88501.1"/>
    <property type="molecule type" value="Genomic_DNA"/>
</dbReference>
<protein>
    <submittedName>
        <fullName evidence="2">Uncharacterized protein</fullName>
    </submittedName>
</protein>
<reference evidence="2 3" key="1">
    <citation type="submission" date="2015-12" db="EMBL/GenBank/DDBJ databases">
        <title>Dictyostelia acquired genes for synthesis and detection of signals that induce cell-type specialization by lateral gene transfer from prokaryotes.</title>
        <authorList>
            <person name="Gloeckner G."/>
            <person name="Schaap P."/>
        </authorList>
    </citation>
    <scope>NUCLEOTIDE SEQUENCE [LARGE SCALE GENOMIC DNA]</scope>
    <source>
        <strain evidence="2 3">TK</strain>
    </source>
</reference>
<gene>
    <name evidence="2" type="ORF">DLAC_11217</name>
</gene>
<feature type="region of interest" description="Disordered" evidence="1">
    <location>
        <begin position="225"/>
        <end position="270"/>
    </location>
</feature>
<organism evidence="2 3">
    <name type="scientific">Tieghemostelium lacteum</name>
    <name type="common">Slime mold</name>
    <name type="synonym">Dictyostelium lacteum</name>
    <dbReference type="NCBI Taxonomy" id="361077"/>
    <lineage>
        <taxon>Eukaryota</taxon>
        <taxon>Amoebozoa</taxon>
        <taxon>Evosea</taxon>
        <taxon>Eumycetozoa</taxon>
        <taxon>Dictyostelia</taxon>
        <taxon>Dictyosteliales</taxon>
        <taxon>Raperosteliaceae</taxon>
        <taxon>Tieghemostelium</taxon>
    </lineage>
</organism>
<dbReference type="InParanoid" id="A0A151Z3H4"/>
<keyword evidence="3" id="KW-1185">Reference proteome</keyword>